<feature type="compositionally biased region" description="Basic and acidic residues" evidence="5">
    <location>
        <begin position="948"/>
        <end position="958"/>
    </location>
</feature>
<dbReference type="InterPro" id="IPR018039">
    <property type="entry name" value="IF_conserved"/>
</dbReference>
<dbReference type="GO" id="GO:0060053">
    <property type="term" value="C:neurofilament cytoskeleton"/>
    <property type="evidence" value="ECO:0007669"/>
    <property type="project" value="TreeGrafter"/>
</dbReference>
<evidence type="ECO:0000256" key="4">
    <source>
        <dbReference type="SAM" id="Coils"/>
    </source>
</evidence>
<feature type="region of interest" description="Disordered" evidence="5">
    <location>
        <begin position="948"/>
        <end position="981"/>
    </location>
</feature>
<dbReference type="GO" id="GO:0043034">
    <property type="term" value="C:costamere"/>
    <property type="evidence" value="ECO:0007669"/>
    <property type="project" value="TreeGrafter"/>
</dbReference>
<reference evidence="7" key="1">
    <citation type="submission" date="2022-03" db="EMBL/GenBank/DDBJ databases">
        <authorList>
            <person name="Alioto T."/>
            <person name="Alioto T."/>
            <person name="Gomez Garrido J."/>
        </authorList>
    </citation>
    <scope>NUCLEOTIDE SEQUENCE</scope>
</reference>
<dbReference type="SUPFAM" id="SSF64593">
    <property type="entry name" value="Intermediate filament protein, coiled coil region"/>
    <property type="match status" value="2"/>
</dbReference>
<dbReference type="Gene3D" id="1.20.5.1160">
    <property type="entry name" value="Vasodilator-stimulated phosphoprotein"/>
    <property type="match status" value="1"/>
</dbReference>
<feature type="region of interest" description="Disordered" evidence="5">
    <location>
        <begin position="644"/>
        <end position="679"/>
    </location>
</feature>
<feature type="compositionally biased region" description="Polar residues" evidence="5">
    <location>
        <begin position="959"/>
        <end position="969"/>
    </location>
</feature>
<feature type="region of interest" description="Disordered" evidence="5">
    <location>
        <begin position="1057"/>
        <end position="1078"/>
    </location>
</feature>
<feature type="coiled-coil region" evidence="4">
    <location>
        <begin position="110"/>
        <end position="137"/>
    </location>
</feature>
<dbReference type="PANTHER" id="PTHR47136:SF1">
    <property type="entry name" value="SYNEMIN"/>
    <property type="match status" value="1"/>
</dbReference>
<feature type="compositionally biased region" description="Polar residues" evidence="5">
    <location>
        <begin position="644"/>
        <end position="654"/>
    </location>
</feature>
<feature type="compositionally biased region" description="Basic and acidic residues" evidence="5">
    <location>
        <begin position="655"/>
        <end position="679"/>
    </location>
</feature>
<feature type="region of interest" description="Disordered" evidence="5">
    <location>
        <begin position="1650"/>
        <end position="1669"/>
    </location>
</feature>
<comment type="similarity">
    <text evidence="3">Belongs to the intermediate filament family.</text>
</comment>
<evidence type="ECO:0000313" key="7">
    <source>
        <dbReference type="EMBL" id="CAH2274359.1"/>
    </source>
</evidence>
<evidence type="ECO:0000259" key="6">
    <source>
        <dbReference type="PROSITE" id="PS51842"/>
    </source>
</evidence>
<dbReference type="SMART" id="SM01391">
    <property type="entry name" value="Filament"/>
    <property type="match status" value="1"/>
</dbReference>
<dbReference type="GO" id="GO:0017166">
    <property type="term" value="F:vinculin binding"/>
    <property type="evidence" value="ECO:0007669"/>
    <property type="project" value="TreeGrafter"/>
</dbReference>
<protein>
    <submittedName>
        <fullName evidence="7">Synemin</fullName>
    </submittedName>
</protein>
<evidence type="ECO:0000256" key="2">
    <source>
        <dbReference type="ARBA" id="ARBA00023054"/>
    </source>
</evidence>
<evidence type="ECO:0000256" key="5">
    <source>
        <dbReference type="SAM" id="MobiDB-lite"/>
    </source>
</evidence>
<feature type="compositionally biased region" description="Basic and acidic residues" evidence="5">
    <location>
        <begin position="1062"/>
        <end position="1078"/>
    </location>
</feature>
<feature type="compositionally biased region" description="Basic and acidic residues" evidence="5">
    <location>
        <begin position="515"/>
        <end position="549"/>
    </location>
</feature>
<dbReference type="EMBL" id="OW240914">
    <property type="protein sequence ID" value="CAH2274359.1"/>
    <property type="molecule type" value="Genomic_DNA"/>
</dbReference>
<dbReference type="Proteomes" id="UP001295444">
    <property type="component" value="Chromosome 03"/>
</dbReference>
<dbReference type="GO" id="GO:0005882">
    <property type="term" value="C:intermediate filament"/>
    <property type="evidence" value="ECO:0007669"/>
    <property type="project" value="UniProtKB-KW"/>
</dbReference>
<dbReference type="PANTHER" id="PTHR47136">
    <property type="entry name" value="SYNEMIN"/>
    <property type="match status" value="1"/>
</dbReference>
<feature type="domain" description="IF rod" evidence="6">
    <location>
        <begin position="10"/>
        <end position="316"/>
    </location>
</feature>
<dbReference type="GO" id="GO:0042383">
    <property type="term" value="C:sarcolemma"/>
    <property type="evidence" value="ECO:0007669"/>
    <property type="project" value="TreeGrafter"/>
</dbReference>
<feature type="compositionally biased region" description="Basic residues" evidence="5">
    <location>
        <begin position="564"/>
        <end position="574"/>
    </location>
</feature>
<sequence length="1755" mass="200320">MIHVRGFGDEKSQLHELNNRLGQYLSRVRQLEEENQLLVEEIHRLRLERGAEWAQGYHAEIFQLRTKVEQLTVEKCEAEIQKENLCQELQTLQELWEQVRAMRIGIDKQLALYKQDLQQARNSQAALEELYIRLQQECQVLQGSNYQELLELREQVLKVPLHIAMHETGSPRLSLQDIQSISLELSQSWKDSFLLYQKKIEEMENHLRLGEEERQGVEEETRVYSLQVVELRREYEELMGIQKMLQEELLRMKEKYRLDVQEYQIIIEELEVERNDITITITERLKEYHELMQVKTGLSLEVAAYRALLEGESQKGTVIWTDRTVKERPTGRVISSFQQSSRYSGVKREAERRDFPGFRSQEAVAKRTSDIHRFQSRTVPEIHIRPLSTDLGRINSSYVSHVHEMSTQKKDDRFGTSFPQKHDLLKNRHLHQNVNETVSRIVSEPYSSRLSTPYTQKAKQEQVSNTKSSVIIKSQPDVVSNAQRESRVDDKIKETNVTKHFESKVVEEMNVITKGTEDQTHDLEHRKSSLNEEEIRKEDRVSVTQREEENTITEPKVQELPVKKERKKREQAKKKREELEKVESSEITIMARDNESAKSITLGEKPGEEQVFTNIPIQFEIRKNEDRSQTIHGENVREIQITRSSKQTNANEKNTFLKDVEARTQNKEVEGSKSKPTKETEVVITSSEHFGQPSAWDDSEASVKKKLFASDGSVKTDITVQSKMEKKYDFFDEHDIVEARNNRARVISEESVFRNLEEMYTDEKTSFLGNEEGHAENKGVNTSTTKESEVFITSSQNLREKEMVADILKHFGQPSALDDPSVTFIERKQVGSDGSVKTEITVQSKTEEDVDLFDQPDLVDLWNRKTYEEVQNTETGDTKGLVYNQQQGEFTKTIFGETKGAEAKDWIEDIIHTGLKGKPGLSVNVEIIEESIGTFGRTEFSTPFHVEEAEDSYHEKQEISANEELNLSTKKQEDKEQPIEGPTNVEEVAEGEDIDEETNYFVSIPDDIPILEDEEEETIKGQIHIEEESQVKYSWQDEFLQSSQGRKMLSEFVKYASSNEPDTTHHEGLETQTPKETESHFETVVIEKEIKIPHEFQSSIMDLLSKENKVPQQQLKGALDCLHGSLPQDLAVELATLADADKTQASNLAVDIKKVDQTKESGLVTIVAEINVSQTVDADDLETLHLIEKAKGGDAPSPYSALETSEEKAIFLDKTEGHKWSFNTESGINNESYSSVTMRTNKGAESYSRYQDTKSPEGEISRSQVITDMSRLIKHIPVGDQDDGFSQGGQITDSEKQGLVEEQSVEMNRSTHHIKLGPRELYSKEQIIFEGSIPQTLKLDIENNTENSSDQNRSIRHIKISPTELHPTEHIIFQGPIFKSEAVGSDTVRNEQYIEKVNPSTKDINLDFEGQQRGVKVNWDQNIIQSEGATGTNNTVTHFKMNSGEAHMTREIIFEGSIPNILTRIKTDGQETSTPEDNNMPVEHSLGTQKIHTAKQIKYQGFISEPKKTGDPEGFAAVEGQSNVNTSVHHIKLSPNKEQQIIFEGPHSINLAFDGGKDSSYSKDSNRSIAHIHLGGKEMQSSEHVVFEGPITESYESSDFLVSSPSGDSTESERSIKHIKLGPTEKSFTFQMDITKVSTKYEDEGAVKESETMFASSNTDRQPMKSESYRGLTDDMEVAESGYGEEEIAGIFQYPYEVEINPQSQGIIDTSEFDKTVQVHRIVHQSSGISDENKVAVVYLEEEEEPDQDYLRRSF</sequence>
<dbReference type="Gene3D" id="1.20.5.170">
    <property type="match status" value="1"/>
</dbReference>
<dbReference type="GO" id="GO:0031443">
    <property type="term" value="P:fast-twitch skeletal muscle fiber contraction"/>
    <property type="evidence" value="ECO:0007669"/>
    <property type="project" value="TreeGrafter"/>
</dbReference>
<dbReference type="Pfam" id="PF00038">
    <property type="entry name" value="Filament"/>
    <property type="match status" value="1"/>
</dbReference>
<dbReference type="InterPro" id="IPR039008">
    <property type="entry name" value="IF_rod_dom"/>
</dbReference>
<evidence type="ECO:0000313" key="8">
    <source>
        <dbReference type="Proteomes" id="UP001295444"/>
    </source>
</evidence>
<keyword evidence="8" id="KW-1185">Reference proteome</keyword>
<proteinExistence type="inferred from homology"/>
<dbReference type="GO" id="GO:0008307">
    <property type="term" value="F:structural constituent of muscle"/>
    <property type="evidence" value="ECO:0007669"/>
    <property type="project" value="InterPro"/>
</dbReference>
<accession>A0AAD1VY37</accession>
<dbReference type="GO" id="GO:0005200">
    <property type="term" value="F:structural constituent of cytoskeleton"/>
    <property type="evidence" value="ECO:0007669"/>
    <property type="project" value="InterPro"/>
</dbReference>
<gene>
    <name evidence="7" type="ORF">PECUL_23A030352</name>
</gene>
<dbReference type="PROSITE" id="PS51842">
    <property type="entry name" value="IF_ROD_2"/>
    <property type="match status" value="1"/>
</dbReference>
<name>A0AAD1VY37_PELCU</name>
<dbReference type="InterPro" id="IPR030634">
    <property type="entry name" value="SYNM"/>
</dbReference>
<organism evidence="7 8">
    <name type="scientific">Pelobates cultripes</name>
    <name type="common">Western spadefoot toad</name>
    <dbReference type="NCBI Taxonomy" id="61616"/>
    <lineage>
        <taxon>Eukaryota</taxon>
        <taxon>Metazoa</taxon>
        <taxon>Chordata</taxon>
        <taxon>Craniata</taxon>
        <taxon>Vertebrata</taxon>
        <taxon>Euteleostomi</taxon>
        <taxon>Amphibia</taxon>
        <taxon>Batrachia</taxon>
        <taxon>Anura</taxon>
        <taxon>Pelobatoidea</taxon>
        <taxon>Pelobatidae</taxon>
        <taxon>Pelobates</taxon>
    </lineage>
</organism>
<keyword evidence="2 4" id="KW-0175">Coiled coil</keyword>
<dbReference type="GO" id="GO:0045104">
    <property type="term" value="P:intermediate filament cytoskeleton organization"/>
    <property type="evidence" value="ECO:0007669"/>
    <property type="project" value="InterPro"/>
</dbReference>
<feature type="coiled-coil region" evidence="4">
    <location>
        <begin position="14"/>
        <end position="48"/>
    </location>
</feature>
<feature type="coiled-coil region" evidence="4">
    <location>
        <begin position="200"/>
        <end position="273"/>
    </location>
</feature>
<keyword evidence="1 3" id="KW-0403">Intermediate filament</keyword>
<dbReference type="GO" id="GO:0019215">
    <property type="term" value="F:intermediate filament binding"/>
    <property type="evidence" value="ECO:0007669"/>
    <property type="project" value="TreeGrafter"/>
</dbReference>
<evidence type="ECO:0000256" key="3">
    <source>
        <dbReference type="RuleBase" id="RU000685"/>
    </source>
</evidence>
<evidence type="ECO:0000256" key="1">
    <source>
        <dbReference type="ARBA" id="ARBA00022754"/>
    </source>
</evidence>
<feature type="region of interest" description="Disordered" evidence="5">
    <location>
        <begin position="514"/>
        <end position="578"/>
    </location>
</feature>
<dbReference type="PROSITE" id="PS00226">
    <property type="entry name" value="IF_ROD_1"/>
    <property type="match status" value="1"/>
</dbReference>